<comment type="catalytic activity">
    <reaction evidence="10">
        <text>8-oxo-dGTP + H2O = 8-oxo-dGMP + diphosphate + H(+)</text>
        <dbReference type="Rhea" id="RHEA:31575"/>
        <dbReference type="ChEBI" id="CHEBI:15377"/>
        <dbReference type="ChEBI" id="CHEBI:15378"/>
        <dbReference type="ChEBI" id="CHEBI:33019"/>
        <dbReference type="ChEBI" id="CHEBI:63224"/>
        <dbReference type="ChEBI" id="CHEBI:77896"/>
        <dbReference type="EC" id="3.6.1.55"/>
    </reaction>
</comment>
<keyword evidence="14" id="KW-1185">Reference proteome</keyword>
<evidence type="ECO:0000256" key="6">
    <source>
        <dbReference type="ARBA" id="ARBA00022763"/>
    </source>
</evidence>
<protein>
    <recommendedName>
        <fullName evidence="11">8-oxo-dGTP diphosphatase</fullName>
        <ecNumber evidence="11">3.6.1.55</ecNumber>
    </recommendedName>
</protein>
<dbReference type="EMBL" id="FOGW01000007">
    <property type="protein sequence ID" value="SER68158.1"/>
    <property type="molecule type" value="Genomic_DNA"/>
</dbReference>
<dbReference type="GO" id="GO:0046872">
    <property type="term" value="F:metal ion binding"/>
    <property type="evidence" value="ECO:0007669"/>
    <property type="project" value="UniProtKB-KW"/>
</dbReference>
<dbReference type="GO" id="GO:0044715">
    <property type="term" value="F:8-oxo-dGDP phosphatase activity"/>
    <property type="evidence" value="ECO:0007669"/>
    <property type="project" value="TreeGrafter"/>
</dbReference>
<evidence type="ECO:0000256" key="9">
    <source>
        <dbReference type="ARBA" id="ARBA00023204"/>
    </source>
</evidence>
<evidence type="ECO:0000313" key="13">
    <source>
        <dbReference type="EMBL" id="SER68158.1"/>
    </source>
</evidence>
<comment type="cofactor">
    <cofactor evidence="1">
        <name>Mg(2+)</name>
        <dbReference type="ChEBI" id="CHEBI:18420"/>
    </cofactor>
</comment>
<dbReference type="PANTHER" id="PTHR47707:SF1">
    <property type="entry name" value="NUDIX HYDROLASE FAMILY PROTEIN"/>
    <property type="match status" value="1"/>
</dbReference>
<keyword evidence="9" id="KW-0234">DNA repair</keyword>
<proteinExistence type="inferred from homology"/>
<evidence type="ECO:0000256" key="10">
    <source>
        <dbReference type="ARBA" id="ARBA00035861"/>
    </source>
</evidence>
<dbReference type="Proteomes" id="UP000182471">
    <property type="component" value="Unassembled WGS sequence"/>
</dbReference>
<dbReference type="CDD" id="cd03425">
    <property type="entry name" value="NUDIX_MutT_NudA_like"/>
    <property type="match status" value="1"/>
</dbReference>
<organism evidence="13 14">
    <name type="scientific">Lachnobacterium bovis</name>
    <dbReference type="NCBI Taxonomy" id="140626"/>
    <lineage>
        <taxon>Bacteria</taxon>
        <taxon>Bacillati</taxon>
        <taxon>Bacillota</taxon>
        <taxon>Clostridia</taxon>
        <taxon>Lachnospirales</taxon>
        <taxon>Lachnospiraceae</taxon>
        <taxon>Lachnobacterium</taxon>
    </lineage>
</organism>
<comment type="similarity">
    <text evidence="2">Belongs to the Nudix hydrolase family.</text>
</comment>
<keyword evidence="8" id="KW-0460">Magnesium</keyword>
<keyword evidence="5" id="KW-0479">Metal-binding</keyword>
<keyword evidence="6" id="KW-0227">DNA damage</keyword>
<dbReference type="Gene3D" id="3.90.79.10">
    <property type="entry name" value="Nucleoside Triphosphate Pyrophosphohydrolase"/>
    <property type="match status" value="1"/>
</dbReference>
<accession>A0A1H9R632</accession>
<evidence type="ECO:0000313" key="14">
    <source>
        <dbReference type="Proteomes" id="UP000182471"/>
    </source>
</evidence>
<dbReference type="PANTHER" id="PTHR47707">
    <property type="entry name" value="8-OXO-DGTP DIPHOSPHATASE"/>
    <property type="match status" value="1"/>
</dbReference>
<dbReference type="InterPro" id="IPR015797">
    <property type="entry name" value="NUDIX_hydrolase-like_dom_sf"/>
</dbReference>
<evidence type="ECO:0000256" key="7">
    <source>
        <dbReference type="ARBA" id="ARBA00022801"/>
    </source>
</evidence>
<sequence length="141" mass="16234">MKTVNVVAAVITAKNQNNETIIFSTQRGYGEFKGGWEFPGGKVEINEKPQDALTREIKEELDTIVEVGQFIDQIEYDYPTFHLSMKCYFCQVKEGDLILKEHQDAKWLTVDQIEEVDWLPADVTLISKIKDYICKNGFHSK</sequence>
<evidence type="ECO:0000256" key="4">
    <source>
        <dbReference type="ARBA" id="ARBA00022705"/>
    </source>
</evidence>
<dbReference type="RefSeq" id="WP_027421566.1">
    <property type="nucleotide sequence ID" value="NZ_FOGW01000007.1"/>
</dbReference>
<keyword evidence="3" id="KW-0515">Mutator protein</keyword>
<gene>
    <name evidence="13" type="ORF">SAMN02910429_00786</name>
</gene>
<evidence type="ECO:0000256" key="3">
    <source>
        <dbReference type="ARBA" id="ARBA00022457"/>
    </source>
</evidence>
<evidence type="ECO:0000259" key="12">
    <source>
        <dbReference type="PROSITE" id="PS51462"/>
    </source>
</evidence>
<dbReference type="PROSITE" id="PS51462">
    <property type="entry name" value="NUDIX"/>
    <property type="match status" value="1"/>
</dbReference>
<evidence type="ECO:0000256" key="8">
    <source>
        <dbReference type="ARBA" id="ARBA00022842"/>
    </source>
</evidence>
<dbReference type="GO" id="GO:0008413">
    <property type="term" value="F:8-oxo-7,8-dihydroguanosine triphosphate pyrophosphatase activity"/>
    <property type="evidence" value="ECO:0007669"/>
    <property type="project" value="TreeGrafter"/>
</dbReference>
<dbReference type="InterPro" id="IPR047127">
    <property type="entry name" value="MutT-like"/>
</dbReference>
<keyword evidence="4" id="KW-0235">DNA replication</keyword>
<name>A0A1H9R632_9FIRM</name>
<dbReference type="GO" id="GO:0044716">
    <property type="term" value="F:8-oxo-GDP phosphatase activity"/>
    <property type="evidence" value="ECO:0007669"/>
    <property type="project" value="TreeGrafter"/>
</dbReference>
<dbReference type="GO" id="GO:0035539">
    <property type="term" value="F:8-oxo-7,8-dihydrodeoxyguanosine triphosphate pyrophosphatase activity"/>
    <property type="evidence" value="ECO:0007669"/>
    <property type="project" value="UniProtKB-EC"/>
</dbReference>
<dbReference type="GO" id="GO:0006281">
    <property type="term" value="P:DNA repair"/>
    <property type="evidence" value="ECO:0007669"/>
    <property type="project" value="UniProtKB-KW"/>
</dbReference>
<dbReference type="SUPFAM" id="SSF55811">
    <property type="entry name" value="Nudix"/>
    <property type="match status" value="1"/>
</dbReference>
<dbReference type="AlphaFoldDB" id="A0A1H9R632"/>
<evidence type="ECO:0000256" key="5">
    <source>
        <dbReference type="ARBA" id="ARBA00022723"/>
    </source>
</evidence>
<dbReference type="Pfam" id="PF00293">
    <property type="entry name" value="NUDIX"/>
    <property type="match status" value="1"/>
</dbReference>
<feature type="domain" description="Nudix hydrolase" evidence="12">
    <location>
        <begin position="1"/>
        <end position="133"/>
    </location>
</feature>
<evidence type="ECO:0000256" key="1">
    <source>
        <dbReference type="ARBA" id="ARBA00001946"/>
    </source>
</evidence>
<dbReference type="GO" id="GO:0006260">
    <property type="term" value="P:DNA replication"/>
    <property type="evidence" value="ECO:0007669"/>
    <property type="project" value="UniProtKB-KW"/>
</dbReference>
<dbReference type="OrthoDB" id="9810648at2"/>
<dbReference type="EC" id="3.6.1.55" evidence="11"/>
<evidence type="ECO:0000256" key="11">
    <source>
        <dbReference type="ARBA" id="ARBA00038905"/>
    </source>
</evidence>
<keyword evidence="7" id="KW-0378">Hydrolase</keyword>
<evidence type="ECO:0000256" key="2">
    <source>
        <dbReference type="ARBA" id="ARBA00005582"/>
    </source>
</evidence>
<reference evidence="14" key="1">
    <citation type="submission" date="2016-10" db="EMBL/GenBank/DDBJ databases">
        <authorList>
            <person name="Varghese N."/>
            <person name="Submissions S."/>
        </authorList>
    </citation>
    <scope>NUCLEOTIDE SEQUENCE [LARGE SCALE GENOMIC DNA]</scope>
    <source>
        <strain evidence="14">S1b</strain>
    </source>
</reference>
<dbReference type="InterPro" id="IPR000086">
    <property type="entry name" value="NUDIX_hydrolase_dom"/>
</dbReference>